<sequence length="222" mass="23676">MSDNIDKAARLAELTDELGAAAAPEPAGVRRLREAREAAAVREASQVSDVESVLLVKAGDVVHATATGMLLPRTTSLWGGLPSLALTRGDRVVVTEEMIAADVDRNGNPGWTALVHDPDRQVARWGRVHLAPGEPPAEMQPWEYGDTAWSEQREIARRAAWAETDPNRRAEALQRVKEVYGAPPTTSTVHAVYRGDVAYEAQQAAIAASAGAGTPNLRGGTS</sequence>
<dbReference type="KEGG" id="moy:CVS54_02854"/>
<accession>A0A3Q9J5A5</accession>
<gene>
    <name evidence="1" type="ORF">CVS54_02854</name>
</gene>
<reference evidence="1 2" key="1">
    <citation type="submission" date="2018-08" db="EMBL/GenBank/DDBJ databases">
        <title>Microbacterium oxydans strain HG3.</title>
        <authorList>
            <person name="ORTET P."/>
        </authorList>
    </citation>
    <scope>NUCLEOTIDE SEQUENCE [LARGE SCALE GENOMIC DNA]</scope>
    <source>
        <strain evidence="1 2">HG3</strain>
    </source>
</reference>
<dbReference type="AlphaFoldDB" id="A0A3Q9J5A5"/>
<dbReference type="Proteomes" id="UP000274841">
    <property type="component" value="Chromosome"/>
</dbReference>
<protein>
    <submittedName>
        <fullName evidence="1">Uncharacterized protein</fullName>
    </submittedName>
</protein>
<dbReference type="EMBL" id="CP031422">
    <property type="protein sequence ID" value="AZS41499.1"/>
    <property type="molecule type" value="Genomic_DNA"/>
</dbReference>
<organism evidence="1 2">
    <name type="scientific">Microbacterium oxydans</name>
    <dbReference type="NCBI Taxonomy" id="82380"/>
    <lineage>
        <taxon>Bacteria</taxon>
        <taxon>Bacillati</taxon>
        <taxon>Actinomycetota</taxon>
        <taxon>Actinomycetes</taxon>
        <taxon>Micrococcales</taxon>
        <taxon>Microbacteriaceae</taxon>
        <taxon>Microbacterium</taxon>
    </lineage>
</organism>
<dbReference type="RefSeq" id="WP_127012536.1">
    <property type="nucleotide sequence ID" value="NZ_CP031422.1"/>
</dbReference>
<name>A0A3Q9J5A5_9MICO</name>
<evidence type="ECO:0000313" key="1">
    <source>
        <dbReference type="EMBL" id="AZS41499.1"/>
    </source>
</evidence>
<evidence type="ECO:0000313" key="2">
    <source>
        <dbReference type="Proteomes" id="UP000274841"/>
    </source>
</evidence>
<proteinExistence type="predicted"/>